<dbReference type="FunFam" id="3.30.70.580:FF:000009">
    <property type="entry name" value="Pseudouridine synthase"/>
    <property type="match status" value="1"/>
</dbReference>
<feature type="compositionally biased region" description="Basic and acidic residues" evidence="9">
    <location>
        <begin position="252"/>
        <end position="264"/>
    </location>
</feature>
<feature type="compositionally biased region" description="Polar residues" evidence="9">
    <location>
        <begin position="282"/>
        <end position="294"/>
    </location>
</feature>
<evidence type="ECO:0000256" key="8">
    <source>
        <dbReference type="RuleBase" id="RU003887"/>
    </source>
</evidence>
<reference evidence="12 14" key="1">
    <citation type="journal article" date="2018" name="Front. Microbiol.">
        <title>Genome-Based Analysis Reveals the Taxonomy and Diversity of the Family Idiomarinaceae.</title>
        <authorList>
            <person name="Liu Y."/>
            <person name="Lai Q."/>
            <person name="Shao Z."/>
        </authorList>
    </citation>
    <scope>NUCLEOTIDE SEQUENCE [LARGE SCALE GENOMIC DNA]</scope>
    <source>
        <strain evidence="12 14">CF12-14</strain>
    </source>
</reference>
<accession>A0A327X3Q1</accession>
<keyword evidence="3 7" id="KW-0694">RNA-binding</keyword>
<dbReference type="PROSITE" id="PS01149">
    <property type="entry name" value="PSI_RSU"/>
    <property type="match status" value="1"/>
</dbReference>
<evidence type="ECO:0000313" key="14">
    <source>
        <dbReference type="Proteomes" id="UP000287865"/>
    </source>
</evidence>
<dbReference type="Gene3D" id="3.10.290.10">
    <property type="entry name" value="RNA-binding S4 domain"/>
    <property type="match status" value="1"/>
</dbReference>
<evidence type="ECO:0000256" key="9">
    <source>
        <dbReference type="SAM" id="MobiDB-lite"/>
    </source>
</evidence>
<dbReference type="InterPro" id="IPR020103">
    <property type="entry name" value="PsdUridine_synth_cat_dom_sf"/>
</dbReference>
<keyword evidence="14" id="KW-1185">Reference proteome</keyword>
<evidence type="ECO:0000256" key="2">
    <source>
        <dbReference type="ARBA" id="ARBA00022552"/>
    </source>
</evidence>
<organism evidence="11 13">
    <name type="scientific">Aliidiomarina maris</name>
    <dbReference type="NCBI Taxonomy" id="531312"/>
    <lineage>
        <taxon>Bacteria</taxon>
        <taxon>Pseudomonadati</taxon>
        <taxon>Pseudomonadota</taxon>
        <taxon>Gammaproteobacteria</taxon>
        <taxon>Alteromonadales</taxon>
        <taxon>Idiomarinaceae</taxon>
        <taxon>Aliidiomarina</taxon>
    </lineage>
</organism>
<comment type="similarity">
    <text evidence="1 8">Belongs to the pseudouridine synthase RsuA family.</text>
</comment>
<dbReference type="GO" id="GO:0160139">
    <property type="term" value="F:23S rRNA pseudouridine(2605) synthase activity"/>
    <property type="evidence" value="ECO:0007669"/>
    <property type="project" value="UniProtKB-EC"/>
</dbReference>
<dbReference type="OrthoDB" id="9807213at2"/>
<evidence type="ECO:0000256" key="3">
    <source>
        <dbReference type="ARBA" id="ARBA00022884"/>
    </source>
</evidence>
<dbReference type="SUPFAM" id="SSF55174">
    <property type="entry name" value="Alpha-L RNA-binding motif"/>
    <property type="match status" value="1"/>
</dbReference>
<evidence type="ECO:0000256" key="1">
    <source>
        <dbReference type="ARBA" id="ARBA00008348"/>
    </source>
</evidence>
<evidence type="ECO:0000256" key="6">
    <source>
        <dbReference type="ARBA" id="ARBA00037383"/>
    </source>
</evidence>
<evidence type="ECO:0000313" key="13">
    <source>
        <dbReference type="Proteomes" id="UP000249203"/>
    </source>
</evidence>
<evidence type="ECO:0000313" key="12">
    <source>
        <dbReference type="EMBL" id="RUO28575.1"/>
    </source>
</evidence>
<dbReference type="InterPro" id="IPR006145">
    <property type="entry name" value="PsdUridine_synth_RsuA/RluA"/>
</dbReference>
<dbReference type="Gene3D" id="3.30.2350.10">
    <property type="entry name" value="Pseudouridine synthase"/>
    <property type="match status" value="1"/>
</dbReference>
<dbReference type="EC" id="5.4.99.-" evidence="8"/>
<dbReference type="FunFam" id="3.10.290.10:FF:000003">
    <property type="entry name" value="Pseudouridine synthase"/>
    <property type="match status" value="1"/>
</dbReference>
<dbReference type="NCBIfam" id="TIGR00093">
    <property type="entry name" value="pseudouridine synthase"/>
    <property type="match status" value="1"/>
</dbReference>
<dbReference type="Proteomes" id="UP000287865">
    <property type="component" value="Unassembled WGS sequence"/>
</dbReference>
<keyword evidence="4 8" id="KW-0413">Isomerase</keyword>
<dbReference type="NCBIfam" id="NF007976">
    <property type="entry name" value="PRK10700.1"/>
    <property type="match status" value="1"/>
</dbReference>
<dbReference type="InterPro" id="IPR018496">
    <property type="entry name" value="PsdUridine_synth_RsuA/RluB_CS"/>
</dbReference>
<keyword evidence="2" id="KW-0698">rRNA processing</keyword>
<dbReference type="CDD" id="cd02556">
    <property type="entry name" value="PseudoU_synth_RluB"/>
    <property type="match status" value="1"/>
</dbReference>
<feature type="compositionally biased region" description="Basic residues" evidence="9">
    <location>
        <begin position="343"/>
        <end position="353"/>
    </location>
</feature>
<proteinExistence type="inferred from homology"/>
<dbReference type="SUPFAM" id="SSF55120">
    <property type="entry name" value="Pseudouridine synthase"/>
    <property type="match status" value="1"/>
</dbReference>
<comment type="caution">
    <text evidence="11">The sequence shown here is derived from an EMBL/GenBank/DDBJ whole genome shotgun (WGS) entry which is preliminary data.</text>
</comment>
<dbReference type="PANTHER" id="PTHR47683:SF3">
    <property type="entry name" value="RIBOSOMAL LARGE SUBUNIT PSEUDOURIDINE SYNTHASE B"/>
    <property type="match status" value="1"/>
</dbReference>
<evidence type="ECO:0000259" key="10">
    <source>
        <dbReference type="SMART" id="SM00363"/>
    </source>
</evidence>
<reference evidence="11 13" key="2">
    <citation type="submission" date="2018-06" db="EMBL/GenBank/DDBJ databases">
        <title>Genomic Encyclopedia of Type Strains, Phase III (KMG-III): the genomes of soil and plant-associated and newly described type strains.</title>
        <authorList>
            <person name="Whitman W."/>
        </authorList>
    </citation>
    <scope>NUCLEOTIDE SEQUENCE [LARGE SCALE GENOMIC DNA]</scope>
    <source>
        <strain evidence="11 13">CGMCC 1.15366</strain>
    </source>
</reference>
<gene>
    <name evidence="11" type="ORF">B0I24_101390</name>
    <name evidence="12" type="ORF">CWE07_01885</name>
</gene>
<evidence type="ECO:0000256" key="5">
    <source>
        <dbReference type="ARBA" id="ARBA00036944"/>
    </source>
</evidence>
<feature type="region of interest" description="Disordered" evidence="9">
    <location>
        <begin position="252"/>
        <end position="353"/>
    </location>
</feature>
<dbReference type="Pfam" id="PF01479">
    <property type="entry name" value="S4"/>
    <property type="match status" value="1"/>
</dbReference>
<dbReference type="CDD" id="cd00165">
    <property type="entry name" value="S4"/>
    <property type="match status" value="1"/>
</dbReference>
<evidence type="ECO:0000313" key="11">
    <source>
        <dbReference type="EMBL" id="RAK01760.1"/>
    </source>
</evidence>
<evidence type="ECO:0000256" key="4">
    <source>
        <dbReference type="ARBA" id="ARBA00023235"/>
    </source>
</evidence>
<feature type="compositionally biased region" description="Basic residues" evidence="9">
    <location>
        <begin position="319"/>
        <end position="335"/>
    </location>
</feature>
<dbReference type="InterPro" id="IPR002942">
    <property type="entry name" value="S4_RNA-bd"/>
</dbReference>
<dbReference type="GO" id="GO:0003723">
    <property type="term" value="F:RNA binding"/>
    <property type="evidence" value="ECO:0007669"/>
    <property type="project" value="UniProtKB-KW"/>
</dbReference>
<comment type="catalytic activity">
    <reaction evidence="5">
        <text>uridine(2605) in 23S rRNA = pseudouridine(2605) in 23S rRNA</text>
        <dbReference type="Rhea" id="RHEA:42520"/>
        <dbReference type="Rhea" id="RHEA-COMP:10095"/>
        <dbReference type="Rhea" id="RHEA-COMP:10096"/>
        <dbReference type="ChEBI" id="CHEBI:65314"/>
        <dbReference type="ChEBI" id="CHEBI:65315"/>
        <dbReference type="EC" id="5.4.99.22"/>
    </reaction>
</comment>
<dbReference type="InterPro" id="IPR036986">
    <property type="entry name" value="S4_RNA-bd_sf"/>
</dbReference>
<dbReference type="InterPro" id="IPR000748">
    <property type="entry name" value="PsdUridine_synth_RsuA/RluB/E/F"/>
</dbReference>
<dbReference type="PANTHER" id="PTHR47683">
    <property type="entry name" value="PSEUDOURIDINE SYNTHASE FAMILY PROTEIN-RELATED"/>
    <property type="match status" value="1"/>
</dbReference>
<evidence type="ECO:0000256" key="7">
    <source>
        <dbReference type="PROSITE-ProRule" id="PRU00182"/>
    </source>
</evidence>
<dbReference type="SMART" id="SM00363">
    <property type="entry name" value="S4"/>
    <property type="match status" value="1"/>
</dbReference>
<sequence length="353" mass="39883">MTEKLQKVLARSGHGSRREIEQMIANGRIRVNGHVAQLGERIDADADVRIDGHRVSVKDEQALVCRVLMYHKPEGELVTRKDPEGRPTVYDRLPKLNGARWIAVGRLDVNTSGLLIFTTDGELANRLMHPSREIEREYAVRVFGEVTQQHLNTLRKGVKLDDGPARFKKIQATGGEGMNQWFHVTLTEGRNREVRRLWESQGMQVSRLIRVRYGDVLLEKGLVQGAWMELELERVNYLRRLVEMDKETESFVNSVDKKDNERQLKRARRAVRRSKHTRPGSARNQTSARNQSSKAGAANKPNLKAGGKPAAKPGDKTPAKPRAKSPTKPVSKRQPRQAPKGGQRTRNHGRSSS</sequence>
<dbReference type="PROSITE" id="PS50889">
    <property type="entry name" value="S4"/>
    <property type="match status" value="1"/>
</dbReference>
<dbReference type="AlphaFoldDB" id="A0A327X3Q1"/>
<dbReference type="EMBL" id="QLMD01000001">
    <property type="protein sequence ID" value="RAK01760.1"/>
    <property type="molecule type" value="Genomic_DNA"/>
</dbReference>
<name>A0A327X3Q1_9GAMM</name>
<comment type="function">
    <text evidence="6">Responsible for synthesis of pseudouridine from uracil-2605 in 23S ribosomal RNA.</text>
</comment>
<dbReference type="EMBL" id="PIPK01000001">
    <property type="protein sequence ID" value="RUO28575.1"/>
    <property type="molecule type" value="Genomic_DNA"/>
</dbReference>
<dbReference type="RefSeq" id="WP_111568230.1">
    <property type="nucleotide sequence ID" value="NZ_PIPK01000001.1"/>
</dbReference>
<dbReference type="GO" id="GO:0000455">
    <property type="term" value="P:enzyme-directed rRNA pseudouridine synthesis"/>
    <property type="evidence" value="ECO:0007669"/>
    <property type="project" value="UniProtKB-ARBA"/>
</dbReference>
<dbReference type="Proteomes" id="UP000249203">
    <property type="component" value="Unassembled WGS sequence"/>
</dbReference>
<feature type="compositionally biased region" description="Basic residues" evidence="9">
    <location>
        <begin position="265"/>
        <end position="278"/>
    </location>
</feature>
<dbReference type="Pfam" id="PF00849">
    <property type="entry name" value="PseudoU_synth_2"/>
    <property type="match status" value="1"/>
</dbReference>
<feature type="domain" description="RNA-binding S4" evidence="10">
    <location>
        <begin position="3"/>
        <end position="62"/>
    </location>
</feature>
<protein>
    <recommendedName>
        <fullName evidence="8">Pseudouridine synthase</fullName>
        <ecNumber evidence="8">5.4.99.-</ecNumber>
    </recommendedName>
</protein>
<dbReference type="InterPro" id="IPR050343">
    <property type="entry name" value="RsuA_PseudoU_synthase"/>
</dbReference>